<proteinExistence type="predicted"/>
<dbReference type="EMBL" id="BIXY01000118">
    <property type="protein sequence ID" value="GCF11513.1"/>
    <property type="molecule type" value="Genomic_DNA"/>
</dbReference>
<evidence type="ECO:0000256" key="5">
    <source>
        <dbReference type="ARBA" id="ARBA00023163"/>
    </source>
</evidence>
<feature type="modified residue" description="4-aspartylphosphate" evidence="6">
    <location>
        <position position="52"/>
    </location>
</feature>
<dbReference type="GO" id="GO:0000156">
    <property type="term" value="F:phosphorelay response regulator activity"/>
    <property type="evidence" value="ECO:0007669"/>
    <property type="project" value="TreeGrafter"/>
</dbReference>
<keyword evidence="3" id="KW-0805">Transcription regulation</keyword>
<evidence type="ECO:0000256" key="2">
    <source>
        <dbReference type="ARBA" id="ARBA00023012"/>
    </source>
</evidence>
<dbReference type="PROSITE" id="PS50887">
    <property type="entry name" value="GGDEF"/>
    <property type="match status" value="1"/>
</dbReference>
<dbReference type="SMART" id="SM00267">
    <property type="entry name" value="GGDEF"/>
    <property type="match status" value="1"/>
</dbReference>
<keyword evidence="2" id="KW-0902">Two-component regulatory system</keyword>
<dbReference type="Gene3D" id="3.40.50.2300">
    <property type="match status" value="1"/>
</dbReference>
<keyword evidence="1 6" id="KW-0597">Phosphoprotein</keyword>
<dbReference type="Pfam" id="PF00072">
    <property type="entry name" value="Response_reg"/>
    <property type="match status" value="1"/>
</dbReference>
<dbReference type="InterPro" id="IPR011006">
    <property type="entry name" value="CheY-like_superfamily"/>
</dbReference>
<dbReference type="Gene3D" id="3.30.70.270">
    <property type="match status" value="1"/>
</dbReference>
<feature type="domain" description="GGDEF" evidence="8">
    <location>
        <begin position="151"/>
        <end position="304"/>
    </location>
</feature>
<name>A0A5A5TKF4_9CHLR</name>
<feature type="domain" description="Response regulatory" evidence="7">
    <location>
        <begin position="3"/>
        <end position="119"/>
    </location>
</feature>
<dbReference type="InterPro" id="IPR000160">
    <property type="entry name" value="GGDEF_dom"/>
</dbReference>
<keyword evidence="4" id="KW-0238">DNA-binding</keyword>
<dbReference type="CDD" id="cd01949">
    <property type="entry name" value="GGDEF"/>
    <property type="match status" value="1"/>
</dbReference>
<dbReference type="GO" id="GO:0006355">
    <property type="term" value="P:regulation of DNA-templated transcription"/>
    <property type="evidence" value="ECO:0007669"/>
    <property type="project" value="TreeGrafter"/>
</dbReference>
<evidence type="ECO:0000259" key="7">
    <source>
        <dbReference type="PROSITE" id="PS50110"/>
    </source>
</evidence>
<dbReference type="NCBIfam" id="TIGR00254">
    <property type="entry name" value="GGDEF"/>
    <property type="match status" value="1"/>
</dbReference>
<dbReference type="InterPro" id="IPR029787">
    <property type="entry name" value="Nucleotide_cyclase"/>
</dbReference>
<dbReference type="InterPro" id="IPR043128">
    <property type="entry name" value="Rev_trsase/Diguanyl_cyclase"/>
</dbReference>
<dbReference type="GO" id="GO:0005829">
    <property type="term" value="C:cytosol"/>
    <property type="evidence" value="ECO:0007669"/>
    <property type="project" value="TreeGrafter"/>
</dbReference>
<protein>
    <submittedName>
        <fullName evidence="9">Diguanylate cyclase response regulator</fullName>
    </submittedName>
</protein>
<dbReference type="SMART" id="SM00448">
    <property type="entry name" value="REC"/>
    <property type="match status" value="1"/>
</dbReference>
<keyword evidence="5" id="KW-0804">Transcription</keyword>
<dbReference type="Pfam" id="PF00990">
    <property type="entry name" value="GGDEF"/>
    <property type="match status" value="1"/>
</dbReference>
<dbReference type="PROSITE" id="PS50110">
    <property type="entry name" value="RESPONSE_REGULATORY"/>
    <property type="match status" value="1"/>
</dbReference>
<evidence type="ECO:0000256" key="4">
    <source>
        <dbReference type="ARBA" id="ARBA00023125"/>
    </source>
</evidence>
<organism evidence="9 10">
    <name type="scientific">Dictyobacter arantiisoli</name>
    <dbReference type="NCBI Taxonomy" id="2014874"/>
    <lineage>
        <taxon>Bacteria</taxon>
        <taxon>Bacillati</taxon>
        <taxon>Chloroflexota</taxon>
        <taxon>Ktedonobacteria</taxon>
        <taxon>Ktedonobacterales</taxon>
        <taxon>Dictyobacteraceae</taxon>
        <taxon>Dictyobacter</taxon>
    </lineage>
</organism>
<keyword evidence="10" id="KW-1185">Reference proteome</keyword>
<dbReference type="OrthoDB" id="9813903at2"/>
<dbReference type="Proteomes" id="UP000322530">
    <property type="component" value="Unassembled WGS sequence"/>
</dbReference>
<dbReference type="SUPFAM" id="SSF52172">
    <property type="entry name" value="CheY-like"/>
    <property type="match status" value="1"/>
</dbReference>
<dbReference type="RefSeq" id="WP_149404340.1">
    <property type="nucleotide sequence ID" value="NZ_BIXY01000118.1"/>
</dbReference>
<dbReference type="SUPFAM" id="SSF55073">
    <property type="entry name" value="Nucleotide cyclase"/>
    <property type="match status" value="1"/>
</dbReference>
<sequence length="345" mass="38281">MSSILVVEDEGVITQLVRKNFGAEGYQVVRVAGGDDAVQFAMREMPGLAILDVARSGIDGYRVIQQLRDHPKCMHIPIIMISNGTSLADKVRAYELGVDSYLTKPVNDDELLAHIGRQLRRMQQNTLSPLTRLPGGLQLERAIDYKLRGSDPWCVLYLDLDNFKAFNDAYGFVIGNDMILLVGQTCQNVVYEYGNADDFVGHVGGDDFVIVTTPDREKILCNHILERYREESRAFYRREDLERGAINGLDRSGHPRLFPLVSLSIGVVSDKTQCPSMCEVSGLTAEAKRKAKQSSSNVSHVCPDPDWSYASQGSRARSASHLRLVGSGGRSTYTFSDNEALAKFQ</sequence>
<evidence type="ECO:0000313" key="9">
    <source>
        <dbReference type="EMBL" id="GCF11513.1"/>
    </source>
</evidence>
<dbReference type="GO" id="GO:0000976">
    <property type="term" value="F:transcription cis-regulatory region binding"/>
    <property type="evidence" value="ECO:0007669"/>
    <property type="project" value="TreeGrafter"/>
</dbReference>
<dbReference type="InterPro" id="IPR001789">
    <property type="entry name" value="Sig_transdc_resp-reg_receiver"/>
</dbReference>
<dbReference type="CDD" id="cd17574">
    <property type="entry name" value="REC_OmpR"/>
    <property type="match status" value="1"/>
</dbReference>
<dbReference type="PANTHER" id="PTHR48111">
    <property type="entry name" value="REGULATOR OF RPOS"/>
    <property type="match status" value="1"/>
</dbReference>
<comment type="caution">
    <text evidence="9">The sequence shown here is derived from an EMBL/GenBank/DDBJ whole genome shotgun (WGS) entry which is preliminary data.</text>
</comment>
<evidence type="ECO:0000256" key="1">
    <source>
        <dbReference type="ARBA" id="ARBA00022553"/>
    </source>
</evidence>
<evidence type="ECO:0000259" key="8">
    <source>
        <dbReference type="PROSITE" id="PS50887"/>
    </source>
</evidence>
<dbReference type="AlphaFoldDB" id="A0A5A5TKF4"/>
<dbReference type="GO" id="GO:0032993">
    <property type="term" value="C:protein-DNA complex"/>
    <property type="evidence" value="ECO:0007669"/>
    <property type="project" value="TreeGrafter"/>
</dbReference>
<dbReference type="InterPro" id="IPR039420">
    <property type="entry name" value="WalR-like"/>
</dbReference>
<reference evidence="9 10" key="1">
    <citation type="submission" date="2019-01" db="EMBL/GenBank/DDBJ databases">
        <title>Draft genome sequence of Dictyobacter sp. Uno17.</title>
        <authorList>
            <person name="Wang C.M."/>
            <person name="Zheng Y."/>
            <person name="Sakai Y."/>
            <person name="Abe K."/>
            <person name="Yokota A."/>
            <person name="Yabe S."/>
        </authorList>
    </citation>
    <scope>NUCLEOTIDE SEQUENCE [LARGE SCALE GENOMIC DNA]</scope>
    <source>
        <strain evidence="9 10">Uno17</strain>
    </source>
</reference>
<accession>A0A5A5TKF4</accession>
<evidence type="ECO:0000313" key="10">
    <source>
        <dbReference type="Proteomes" id="UP000322530"/>
    </source>
</evidence>
<evidence type="ECO:0000256" key="3">
    <source>
        <dbReference type="ARBA" id="ARBA00023015"/>
    </source>
</evidence>
<gene>
    <name evidence="9" type="ORF">KDI_50770</name>
</gene>
<evidence type="ECO:0000256" key="6">
    <source>
        <dbReference type="PROSITE-ProRule" id="PRU00169"/>
    </source>
</evidence>
<dbReference type="PANTHER" id="PTHR48111:SF1">
    <property type="entry name" value="TWO-COMPONENT RESPONSE REGULATOR ORR33"/>
    <property type="match status" value="1"/>
</dbReference>